<dbReference type="InterPro" id="IPR002547">
    <property type="entry name" value="tRNA-bd_dom"/>
</dbReference>
<dbReference type="InterPro" id="IPR037154">
    <property type="entry name" value="YtpR-like_sf"/>
</dbReference>
<dbReference type="Pfam" id="PF14794">
    <property type="entry name" value="DUF4479"/>
    <property type="match status" value="1"/>
</dbReference>
<dbReference type="EMBL" id="OKQU01000001">
    <property type="protein sequence ID" value="SPE07109.1"/>
    <property type="molecule type" value="Genomic_DNA"/>
</dbReference>
<dbReference type="CDD" id="cd02796">
    <property type="entry name" value="tRNA_bind_bactPheRS"/>
    <property type="match status" value="1"/>
</dbReference>
<evidence type="ECO:0000313" key="5">
    <source>
        <dbReference type="EMBL" id="SPD91830.1"/>
    </source>
</evidence>
<organism evidence="6 7">
    <name type="scientific">Leuconostoc suionicum</name>
    <dbReference type="NCBI Taxonomy" id="1511761"/>
    <lineage>
        <taxon>Bacteria</taxon>
        <taxon>Bacillati</taxon>
        <taxon>Bacillota</taxon>
        <taxon>Bacilli</taxon>
        <taxon>Lactobacillales</taxon>
        <taxon>Lactobacillaceae</taxon>
        <taxon>Leuconostoc</taxon>
    </lineage>
</organism>
<dbReference type="InterPro" id="IPR012340">
    <property type="entry name" value="NA-bd_OB-fold"/>
</dbReference>
<keyword evidence="6" id="KW-0436">Ligase</keyword>
<dbReference type="GO" id="GO:0000049">
    <property type="term" value="F:tRNA binding"/>
    <property type="evidence" value="ECO:0007669"/>
    <property type="project" value="UniProtKB-UniRule"/>
</dbReference>
<reference evidence="5 8" key="2">
    <citation type="submission" date="2018-02" db="EMBL/GenBank/DDBJ databases">
        <authorList>
            <person name="Rodrigo-Torres L."/>
            <person name="Arahal R. D."/>
            <person name="Lucena T."/>
        </authorList>
    </citation>
    <scope>NUCLEOTIDE SEQUENCE [LARGE SCALE GENOMIC DNA]</scope>
    <source>
        <strain evidence="5 8">CECT 8486</strain>
    </source>
</reference>
<sequence>MITSYNQKSCGDILVVTLTPNAEKQIVTTSGNVTRISNAETGQATGFNIANVGAELGIIGENGQIFLNEEQINILNANIKSAGFDEIMKVSPSKLVIGFVESLSNHPDSDHLHITQTKVSDQKSLQIVSGSPNMKTGIKVVVAQPGTMMPSGALIWDGALRGVPSSGMIVSGRELHLPGAPEKPGALVLPNDFGEIGDVFDFKKGATLYTNGLVDTNY</sequence>
<evidence type="ECO:0000259" key="4">
    <source>
        <dbReference type="PROSITE" id="PS50886"/>
    </source>
</evidence>
<dbReference type="Gene3D" id="2.40.50.140">
    <property type="entry name" value="Nucleic acid-binding proteins"/>
    <property type="match status" value="1"/>
</dbReference>
<dbReference type="GeneID" id="99673828"/>
<feature type="domain" description="TRNA-binding" evidence="4">
    <location>
        <begin position="89"/>
        <end position="201"/>
    </location>
</feature>
<evidence type="ECO:0000313" key="7">
    <source>
        <dbReference type="Proteomes" id="UP000237923"/>
    </source>
</evidence>
<evidence type="ECO:0000256" key="2">
    <source>
        <dbReference type="ARBA" id="ARBA00022884"/>
    </source>
</evidence>
<dbReference type="InterPro" id="IPR027855">
    <property type="entry name" value="DUF4479"/>
</dbReference>
<accession>A0A2N9K9A5</accession>
<keyword evidence="8" id="KW-1185">Reference proteome</keyword>
<dbReference type="Proteomes" id="UP000239237">
    <property type="component" value="Unassembled WGS sequence"/>
</dbReference>
<gene>
    <name evidence="6" type="primary">pheT_1</name>
    <name evidence="5" type="ORF">LES8486_00817</name>
    <name evidence="6" type="ORF">LES9216_00964</name>
</gene>
<keyword evidence="1 3" id="KW-0820">tRNA-binding</keyword>
<dbReference type="EMBL" id="OKQR01000001">
    <property type="protein sequence ID" value="SPD91830.1"/>
    <property type="molecule type" value="Genomic_DNA"/>
</dbReference>
<dbReference type="EC" id="6.1.1.20" evidence="6"/>
<dbReference type="Gene3D" id="3.30.1940.10">
    <property type="entry name" value="YtpR-like"/>
    <property type="match status" value="1"/>
</dbReference>
<evidence type="ECO:0000256" key="3">
    <source>
        <dbReference type="PROSITE-ProRule" id="PRU00209"/>
    </source>
</evidence>
<dbReference type="Proteomes" id="UP000237923">
    <property type="component" value="Unassembled WGS sequence"/>
</dbReference>
<dbReference type="GO" id="GO:0004826">
    <property type="term" value="F:phenylalanine-tRNA ligase activity"/>
    <property type="evidence" value="ECO:0007669"/>
    <property type="project" value="UniProtKB-EC"/>
</dbReference>
<dbReference type="RefSeq" id="WP_072613361.1">
    <property type="nucleotide sequence ID" value="NZ_AP017935.1"/>
</dbReference>
<dbReference type="SUPFAM" id="SSF50249">
    <property type="entry name" value="Nucleic acid-binding proteins"/>
    <property type="match status" value="1"/>
</dbReference>
<dbReference type="InterPro" id="IPR033714">
    <property type="entry name" value="tRNA_bind_bactPheRS"/>
</dbReference>
<dbReference type="NCBIfam" id="NF045760">
    <property type="entry name" value="YtpR"/>
    <property type="match status" value="1"/>
</dbReference>
<reference evidence="6 7" key="1">
    <citation type="submission" date="2018-02" db="EMBL/GenBank/DDBJ databases">
        <authorList>
            <person name="Cohen D.B."/>
            <person name="Kent A.D."/>
        </authorList>
    </citation>
    <scope>NUCLEOTIDE SEQUENCE [LARGE SCALE GENOMIC DNA]</scope>
    <source>
        <strain evidence="6 7">CECT 9216</strain>
    </source>
</reference>
<evidence type="ECO:0000256" key="1">
    <source>
        <dbReference type="ARBA" id="ARBA00022555"/>
    </source>
</evidence>
<dbReference type="PROSITE" id="PS50886">
    <property type="entry name" value="TRBD"/>
    <property type="match status" value="1"/>
</dbReference>
<evidence type="ECO:0000313" key="6">
    <source>
        <dbReference type="EMBL" id="SPE07109.1"/>
    </source>
</evidence>
<dbReference type="Pfam" id="PF01588">
    <property type="entry name" value="tRNA_bind"/>
    <property type="match status" value="1"/>
</dbReference>
<dbReference type="AlphaFoldDB" id="A0A2N9K9A5"/>
<keyword evidence="2 3" id="KW-0694">RNA-binding</keyword>
<protein>
    <submittedName>
        <fullName evidence="6">Phenylalanine--tRNA ligase beta subunit</fullName>
        <ecNumber evidence="6">6.1.1.20</ecNumber>
    </submittedName>
</protein>
<proteinExistence type="predicted"/>
<evidence type="ECO:0000313" key="8">
    <source>
        <dbReference type="Proteomes" id="UP000239237"/>
    </source>
</evidence>
<dbReference type="KEGG" id="lsu:A6B45_03425"/>
<name>A0A2N9K9A5_9LACO</name>